<dbReference type="Proteomes" id="UP000198287">
    <property type="component" value="Unassembled WGS sequence"/>
</dbReference>
<dbReference type="SUPFAM" id="SSF56672">
    <property type="entry name" value="DNA/RNA polymerases"/>
    <property type="match status" value="1"/>
</dbReference>
<proteinExistence type="inferred from homology"/>
<dbReference type="GO" id="GO:0020037">
    <property type="term" value="F:heme binding"/>
    <property type="evidence" value="ECO:0007669"/>
    <property type="project" value="InterPro"/>
</dbReference>
<evidence type="ECO:0000256" key="1">
    <source>
        <dbReference type="ARBA" id="ARBA00010617"/>
    </source>
</evidence>
<dbReference type="Pfam" id="PF03564">
    <property type="entry name" value="DUF1759"/>
    <property type="match status" value="1"/>
</dbReference>
<evidence type="ECO:0000259" key="3">
    <source>
        <dbReference type="PROSITE" id="PS50994"/>
    </source>
</evidence>
<dbReference type="OMA" id="RWKEFVQ"/>
<feature type="domain" description="Integrase catalytic" evidence="3">
    <location>
        <begin position="1309"/>
        <end position="1506"/>
    </location>
</feature>
<dbReference type="Gene3D" id="1.10.630.10">
    <property type="entry name" value="Cytochrome P450"/>
    <property type="match status" value="1"/>
</dbReference>
<dbReference type="GO" id="GO:0071897">
    <property type="term" value="P:DNA biosynthetic process"/>
    <property type="evidence" value="ECO:0007669"/>
    <property type="project" value="UniProtKB-ARBA"/>
</dbReference>
<dbReference type="Pfam" id="PF05380">
    <property type="entry name" value="Peptidase_A17"/>
    <property type="match status" value="1"/>
</dbReference>
<dbReference type="EMBL" id="LNIX01000005">
    <property type="protein sequence ID" value="OXA54414.1"/>
    <property type="molecule type" value="Genomic_DNA"/>
</dbReference>
<dbReference type="GO" id="GO:0015074">
    <property type="term" value="P:DNA integration"/>
    <property type="evidence" value="ECO:0007669"/>
    <property type="project" value="InterPro"/>
</dbReference>
<dbReference type="GO" id="GO:0042575">
    <property type="term" value="C:DNA polymerase complex"/>
    <property type="evidence" value="ECO:0007669"/>
    <property type="project" value="UniProtKB-ARBA"/>
</dbReference>
<dbReference type="InterPro" id="IPR043128">
    <property type="entry name" value="Rev_trsase/Diguanyl_cyclase"/>
</dbReference>
<keyword evidence="2" id="KW-0560">Oxidoreductase</keyword>
<dbReference type="InterPro" id="IPR043502">
    <property type="entry name" value="DNA/RNA_pol_sf"/>
</dbReference>
<dbReference type="GO" id="GO:0005506">
    <property type="term" value="F:iron ion binding"/>
    <property type="evidence" value="ECO:0007669"/>
    <property type="project" value="InterPro"/>
</dbReference>
<dbReference type="Pfam" id="PF18701">
    <property type="entry name" value="DUF5641"/>
    <property type="match status" value="1"/>
</dbReference>
<dbReference type="GO" id="GO:0003676">
    <property type="term" value="F:nucleic acid binding"/>
    <property type="evidence" value="ECO:0007669"/>
    <property type="project" value="InterPro"/>
</dbReference>
<dbReference type="PROSITE" id="PS50994">
    <property type="entry name" value="INTEGRASE"/>
    <property type="match status" value="1"/>
</dbReference>
<gene>
    <name evidence="4" type="ORF">Fcan01_11887</name>
</gene>
<protein>
    <submittedName>
        <fullName evidence="4">Cytochrome P450 2E1</fullName>
    </submittedName>
</protein>
<evidence type="ECO:0000313" key="4">
    <source>
        <dbReference type="EMBL" id="OXA54414.1"/>
    </source>
</evidence>
<name>A0A226EB79_FOLCA</name>
<dbReference type="GO" id="GO:0016705">
    <property type="term" value="F:oxidoreductase activity, acting on paired donors, with incorporation or reduction of molecular oxygen"/>
    <property type="evidence" value="ECO:0007669"/>
    <property type="project" value="InterPro"/>
</dbReference>
<evidence type="ECO:0000256" key="2">
    <source>
        <dbReference type="ARBA" id="ARBA00023033"/>
    </source>
</evidence>
<dbReference type="Gene3D" id="3.10.10.10">
    <property type="entry name" value="HIV Type 1 Reverse Transcriptase, subunit A, domain 1"/>
    <property type="match status" value="1"/>
</dbReference>
<dbReference type="PANTHER" id="PTHR47331">
    <property type="entry name" value="PHD-TYPE DOMAIN-CONTAINING PROTEIN"/>
    <property type="match status" value="1"/>
</dbReference>
<dbReference type="Gene3D" id="3.30.70.270">
    <property type="match status" value="1"/>
</dbReference>
<keyword evidence="2" id="KW-0503">Monooxygenase</keyword>
<reference evidence="4 5" key="1">
    <citation type="submission" date="2015-12" db="EMBL/GenBank/DDBJ databases">
        <title>The genome of Folsomia candida.</title>
        <authorList>
            <person name="Faddeeva A."/>
            <person name="Derks M.F."/>
            <person name="Anvar Y."/>
            <person name="Smit S."/>
            <person name="Van Straalen N."/>
            <person name="Roelofs D."/>
        </authorList>
    </citation>
    <scope>NUCLEOTIDE SEQUENCE [LARGE SCALE GENOMIC DNA]</scope>
    <source>
        <strain evidence="4 5">VU population</strain>
        <tissue evidence="4">Whole body</tissue>
    </source>
</reference>
<dbReference type="Pfam" id="PF00067">
    <property type="entry name" value="p450"/>
    <property type="match status" value="1"/>
</dbReference>
<evidence type="ECO:0000313" key="5">
    <source>
        <dbReference type="Proteomes" id="UP000198287"/>
    </source>
</evidence>
<dbReference type="InterPro" id="IPR005312">
    <property type="entry name" value="DUF1759"/>
</dbReference>
<dbReference type="Gene3D" id="3.30.420.10">
    <property type="entry name" value="Ribonuclease H-like superfamily/Ribonuclease H"/>
    <property type="match status" value="1"/>
</dbReference>
<dbReference type="InterPro" id="IPR001584">
    <property type="entry name" value="Integrase_cat-core"/>
</dbReference>
<dbReference type="STRING" id="158441.A0A226EB79"/>
<dbReference type="OrthoDB" id="7763418at2759"/>
<dbReference type="PANTHER" id="PTHR47331:SF1">
    <property type="entry name" value="GAG-LIKE PROTEIN"/>
    <property type="match status" value="1"/>
</dbReference>
<organism evidence="4 5">
    <name type="scientific">Folsomia candida</name>
    <name type="common">Springtail</name>
    <dbReference type="NCBI Taxonomy" id="158441"/>
    <lineage>
        <taxon>Eukaryota</taxon>
        <taxon>Metazoa</taxon>
        <taxon>Ecdysozoa</taxon>
        <taxon>Arthropoda</taxon>
        <taxon>Hexapoda</taxon>
        <taxon>Collembola</taxon>
        <taxon>Entomobryomorpha</taxon>
        <taxon>Isotomoidea</taxon>
        <taxon>Isotomidae</taxon>
        <taxon>Proisotominae</taxon>
        <taxon>Folsomia</taxon>
    </lineage>
</organism>
<sequence>MEPPGPKPWPIIGNLLDLANASDNVTLSFGILAEKYGEIYSIKMGSKRTVILTSKEPMQTILSNEEETRRDSGRLRLYENSVSGEAARQVQSLVISDANYNIAAKLLEDRYQNDRQLLFTLLRRFTQQQPIATATAPALRQLIDCSKECMRSLEVLSQPVQQWDALLLFIIHQKLDSATKELYEQGLQDSSIPKLQGLFDFLEQRYRALEAGGAKSSCPPKVIEKPKPVHLKNHVHHAQSPQAPHSPHPCKVCAEPHPLYKCEGFLGLPMDTRHEVVRKNALCYNCLRGGHSSSQCSSSSTCRTCSGKHHSVLHRGKSSVHPAPPVVNDNPNLALNHHTNNNTSTFSQTLLATAIVLVRDKSGQQQPLRLLLDGGSDVHIIRSKTVRSLGLSWDKQQTLVTGLSMAPLGSAFGVLDMEFSPHFDPHLSIHAKNVRMMDSVTGQLPRHPCDPDLVHLYGLQLADEKWHIPDDIDMLVGASLFYGLINGDKRYGQLGQPFALSSDIGWLVVGEVGKTGTHVPTNLHTQGSTNMQSVEVQQTKVQVADVNLDKSLRNIWELEEVPFSTPRALTQEEQLCEDHYTSHTTRQQDGRFIVSLPLKTTPPDLGPSRDMAMQRLRQIERRLARQPTHKEEYVAFMKEYLDLGHMEVVPQEEINTELCTYIPHHFVVKESSTTTKLRVVFDASAKTGNGKSLNSCLLVGATIQDSLFDILLRFKTHIVAFTADVAKMYRQILVTKQDADYQRILWRDDPSLPVIDYRLLTVTYGTAPAPFEATRTVKELATTEEENFPLAAKVVHDDVYVDDIMSGADSLEEAIQTQDEILLLMNSAKWEARKWTSSHSALTDRLPVELRETKSLMPVELGHTVKTLGIYWQPTCDQFLFQLVHSSPTFKGHLTKRIILSEIAKIFDPIGWLAPVVITAKLMMQQLWKLDLGWDDPVPTDLAHKWTSYKKELQHIETIKIPRCVKNSLNTKFALVGFCDASEKAYSAVVYLCSYPDDLSPPLISVIASKTRVAPSKTVSLPRLELCGAVLLSHLMETVSHALKLPLQHQSAWTDSTVTLDWIRSHPSRWNRFVANRVTEIQNRLPSHHWGHVSGVENPADCASRGLDPSTFAHFMLWWNGPEWLSTGIPTPRQQYPKPDSSVDMEEKREIAICNATTTHPWSELLDNCSSLLKLQRVTAWCSRFTMNTRPHLGHVNIGPLTPSELIRSLNVWDGVLRVGGRIHKAPLPYDHRHPILLPRRGRLTQLLIIQEHEKLFHCGPQLLISSLQTRYWIIRGRDAIRHQLRKCVRCTRQRAVTLQQMMASLPQFRLQPCRAFTKAGVDYAGPFMLKPMLKRSTTTLKSWLAIFVCCVTRAIHLELVSAMTTDAFIATLRRFIARRGCPTDLYSDCGTNFVGANHELKKFLAMSSTPIHNQEIANQLSRDGIHWHFNAPGAPHFNGLAEAVVKSVKYHLTRIVGQTRLTYEEMSTTITQVEAVLNSRPITAESSDPSDLAALTPGHFLIGAPLTSAPDPDVTDLKTGRLSRWQLLQQMYQNFWSRWSKEYITRLQQRPKWMSPQKSIAIGDLVLIKDERLPPMIWRLGRVQKVHPGDDGLIRVVTLLTKDGIVQRPIAKLVLLPVSQSDRGLNYYNGSPQFNEAITFPTGPKFNVTVKANSMTPLSPTISLSHTRDLHCSPRQGEANSAHFHCSIRQQHYYNSSSSSSSSSQNIHTQGFVPFVAATASSSTSNHDDDDLKFRALLSPPPPVVVPAAATTNTFVLSFVPFVPTTASSSTSNHDDDDLQLVSCLFVAATASVVAAATKTTNTFVLGSSPTGPAI</sequence>
<accession>A0A226EB79</accession>
<dbReference type="InterPro" id="IPR008042">
    <property type="entry name" value="Retrotrans_Pao"/>
</dbReference>
<dbReference type="SUPFAM" id="SSF53098">
    <property type="entry name" value="Ribonuclease H-like"/>
    <property type="match status" value="1"/>
</dbReference>
<dbReference type="InterPro" id="IPR036396">
    <property type="entry name" value="Cyt_P450_sf"/>
</dbReference>
<comment type="similarity">
    <text evidence="1">Belongs to the cytochrome P450 family.</text>
</comment>
<dbReference type="InterPro" id="IPR012337">
    <property type="entry name" value="RNaseH-like_sf"/>
</dbReference>
<dbReference type="SUPFAM" id="SSF48264">
    <property type="entry name" value="Cytochrome P450"/>
    <property type="match status" value="1"/>
</dbReference>
<dbReference type="GO" id="GO:0004497">
    <property type="term" value="F:monooxygenase activity"/>
    <property type="evidence" value="ECO:0007669"/>
    <property type="project" value="UniProtKB-KW"/>
</dbReference>
<dbReference type="InterPro" id="IPR040676">
    <property type="entry name" value="DUF5641"/>
</dbReference>
<comment type="caution">
    <text evidence="4">The sequence shown here is derived from an EMBL/GenBank/DDBJ whole genome shotgun (WGS) entry which is preliminary data.</text>
</comment>
<keyword evidence="5" id="KW-1185">Reference proteome</keyword>
<dbReference type="InterPro" id="IPR036397">
    <property type="entry name" value="RNaseH_sf"/>
</dbReference>
<dbReference type="InterPro" id="IPR001128">
    <property type="entry name" value="Cyt_P450"/>
</dbReference>